<feature type="domain" description="C2" evidence="2">
    <location>
        <begin position="818"/>
        <end position="946"/>
    </location>
</feature>
<feature type="compositionally biased region" description="Low complexity" evidence="1">
    <location>
        <begin position="254"/>
        <end position="266"/>
    </location>
</feature>
<feature type="compositionally biased region" description="Basic and acidic residues" evidence="1">
    <location>
        <begin position="1566"/>
        <end position="1575"/>
    </location>
</feature>
<reference evidence="3" key="1">
    <citation type="submission" date="2020-06" db="EMBL/GenBank/DDBJ databases">
        <authorList>
            <consortium name="Plant Systems Biology data submission"/>
        </authorList>
    </citation>
    <scope>NUCLEOTIDE SEQUENCE</scope>
    <source>
        <strain evidence="3">D6</strain>
    </source>
</reference>
<organism evidence="3 4">
    <name type="scientific">Seminavis robusta</name>
    <dbReference type="NCBI Taxonomy" id="568900"/>
    <lineage>
        <taxon>Eukaryota</taxon>
        <taxon>Sar</taxon>
        <taxon>Stramenopiles</taxon>
        <taxon>Ochrophyta</taxon>
        <taxon>Bacillariophyta</taxon>
        <taxon>Bacillariophyceae</taxon>
        <taxon>Bacillariophycidae</taxon>
        <taxon>Naviculales</taxon>
        <taxon>Naviculaceae</taxon>
        <taxon>Seminavis</taxon>
    </lineage>
</organism>
<feature type="region of interest" description="Disordered" evidence="1">
    <location>
        <begin position="252"/>
        <end position="277"/>
    </location>
</feature>
<feature type="region of interest" description="Disordered" evidence="1">
    <location>
        <begin position="2387"/>
        <end position="2439"/>
    </location>
</feature>
<feature type="compositionally biased region" description="Basic and acidic residues" evidence="1">
    <location>
        <begin position="1549"/>
        <end position="1559"/>
    </location>
</feature>
<feature type="compositionally biased region" description="Basic and acidic residues" evidence="1">
    <location>
        <begin position="2090"/>
        <end position="2127"/>
    </location>
</feature>
<feature type="compositionally biased region" description="Low complexity" evidence="1">
    <location>
        <begin position="92"/>
        <end position="113"/>
    </location>
</feature>
<dbReference type="GO" id="GO:0071277">
    <property type="term" value="P:cellular response to calcium ion"/>
    <property type="evidence" value="ECO:0007669"/>
    <property type="project" value="TreeGrafter"/>
</dbReference>
<feature type="compositionally biased region" description="Low complexity" evidence="1">
    <location>
        <begin position="1534"/>
        <end position="1546"/>
    </location>
</feature>
<dbReference type="PROSITE" id="PS50004">
    <property type="entry name" value="C2"/>
    <property type="match status" value="3"/>
</dbReference>
<feature type="compositionally biased region" description="Polar residues" evidence="1">
    <location>
        <begin position="1971"/>
        <end position="1981"/>
    </location>
</feature>
<feature type="compositionally biased region" description="Basic and acidic residues" evidence="1">
    <location>
        <begin position="2485"/>
        <end position="2560"/>
    </location>
</feature>
<dbReference type="Proteomes" id="UP001153069">
    <property type="component" value="Unassembled WGS sequence"/>
</dbReference>
<feature type="region of interest" description="Disordered" evidence="1">
    <location>
        <begin position="2466"/>
        <end position="2687"/>
    </location>
</feature>
<feature type="compositionally biased region" description="Polar residues" evidence="1">
    <location>
        <begin position="2419"/>
        <end position="2429"/>
    </location>
</feature>
<feature type="compositionally biased region" description="Basic and acidic residues" evidence="1">
    <location>
        <begin position="66"/>
        <end position="84"/>
    </location>
</feature>
<feature type="compositionally biased region" description="Low complexity" evidence="1">
    <location>
        <begin position="2019"/>
        <end position="2034"/>
    </location>
</feature>
<feature type="domain" description="C2" evidence="2">
    <location>
        <begin position="1318"/>
        <end position="1449"/>
    </location>
</feature>
<dbReference type="InterPro" id="IPR035892">
    <property type="entry name" value="C2_domain_sf"/>
</dbReference>
<feature type="compositionally biased region" description="Basic and acidic residues" evidence="1">
    <location>
        <begin position="2003"/>
        <end position="2016"/>
    </location>
</feature>
<dbReference type="Pfam" id="PF00168">
    <property type="entry name" value="C2"/>
    <property type="match status" value="7"/>
</dbReference>
<feature type="domain" description="C2" evidence="2">
    <location>
        <begin position="1141"/>
        <end position="1270"/>
    </location>
</feature>
<feature type="region of interest" description="Disordered" evidence="1">
    <location>
        <begin position="1474"/>
        <end position="1601"/>
    </location>
</feature>
<feature type="compositionally biased region" description="Basic and acidic residues" evidence="1">
    <location>
        <begin position="1930"/>
        <end position="1943"/>
    </location>
</feature>
<feature type="compositionally biased region" description="Polar residues" evidence="1">
    <location>
        <begin position="2197"/>
        <end position="2209"/>
    </location>
</feature>
<dbReference type="Gene3D" id="2.60.40.150">
    <property type="entry name" value="C2 domain"/>
    <property type="match status" value="5"/>
</dbReference>
<feature type="compositionally biased region" description="Basic and acidic residues" evidence="1">
    <location>
        <begin position="2387"/>
        <end position="2418"/>
    </location>
</feature>
<feature type="compositionally biased region" description="Basic and acidic residues" evidence="1">
    <location>
        <begin position="2180"/>
        <end position="2194"/>
    </location>
</feature>
<proteinExistence type="predicted"/>
<feature type="region of interest" description="Disordered" evidence="1">
    <location>
        <begin position="32"/>
        <end position="126"/>
    </location>
</feature>
<dbReference type="SUPFAM" id="SSF57997">
    <property type="entry name" value="Tropomyosin"/>
    <property type="match status" value="1"/>
</dbReference>
<feature type="compositionally biased region" description="Polar residues" evidence="1">
    <location>
        <begin position="1508"/>
        <end position="1521"/>
    </location>
</feature>
<dbReference type="InterPro" id="IPR045052">
    <property type="entry name" value="Copine"/>
</dbReference>
<feature type="compositionally biased region" description="Basic and acidic residues" evidence="1">
    <location>
        <begin position="2567"/>
        <end position="2687"/>
    </location>
</feature>
<dbReference type="SUPFAM" id="SSF49562">
    <property type="entry name" value="C2 domain (Calcium/lipid-binding domain, CaLB)"/>
    <property type="match status" value="6"/>
</dbReference>
<dbReference type="SMART" id="SM00239">
    <property type="entry name" value="C2"/>
    <property type="match status" value="5"/>
</dbReference>
<feature type="compositionally biased region" description="Polar residues" evidence="1">
    <location>
        <begin position="1915"/>
        <end position="1929"/>
    </location>
</feature>
<evidence type="ECO:0000256" key="1">
    <source>
        <dbReference type="SAM" id="MobiDB-lite"/>
    </source>
</evidence>
<name>A0A9N8HCF4_9STRA</name>
<dbReference type="OrthoDB" id="5855668at2759"/>
<dbReference type="PANTHER" id="PTHR10857:SF106">
    <property type="entry name" value="C2 DOMAIN-CONTAINING PROTEIN"/>
    <property type="match status" value="1"/>
</dbReference>
<dbReference type="Gene3D" id="1.10.287.1490">
    <property type="match status" value="1"/>
</dbReference>
<dbReference type="InterPro" id="IPR000008">
    <property type="entry name" value="C2_dom"/>
</dbReference>
<dbReference type="InterPro" id="IPR037768">
    <property type="entry name" value="C2B_Copine"/>
</dbReference>
<evidence type="ECO:0000313" key="4">
    <source>
        <dbReference type="Proteomes" id="UP001153069"/>
    </source>
</evidence>
<evidence type="ECO:0000313" key="3">
    <source>
        <dbReference type="EMBL" id="CAB9507702.1"/>
    </source>
</evidence>
<dbReference type="GO" id="GO:0005544">
    <property type="term" value="F:calcium-dependent phospholipid binding"/>
    <property type="evidence" value="ECO:0007669"/>
    <property type="project" value="InterPro"/>
</dbReference>
<protein>
    <submittedName>
        <fullName evidence="3">Copine-9</fullName>
    </submittedName>
</protein>
<evidence type="ECO:0000259" key="2">
    <source>
        <dbReference type="PROSITE" id="PS50004"/>
    </source>
</evidence>
<feature type="compositionally biased region" description="Low complexity" evidence="1">
    <location>
        <begin position="44"/>
        <end position="60"/>
    </location>
</feature>
<dbReference type="GO" id="GO:0005886">
    <property type="term" value="C:plasma membrane"/>
    <property type="evidence" value="ECO:0007669"/>
    <property type="project" value="TreeGrafter"/>
</dbReference>
<sequence length="2687" mass="300007">MIIKGDVIDFLLAHHPEDQTSLIWTGHRTTTARTYEPTPRSSHAKGAGAPPPLGGSTSSRRGGRKRGLEIKKVEIVGKGDKTREEESDSEDSIWSNSSCSSGNTTTTTTSTSSSDDDKNETDDNMNWFSGAAKKKAEEDAAKAAAAQKTMEAEIRQLYEIGTQREALEGMFSKEDVDRVVEQIDKERALLAMLEAEQKAEDEKKAKEKAERMREIRELYEAGTQAAMLEQLHDPGEVQEVVEIMEKEKAEEEAAAAQAAAEEAAAAKAEDSDHDMTEEERAEMIEDIKSMLRTNTKMKTIESLFKTRYIEEGQRILKKERVQEQAKEIEKAVAGIQPHSKLVLHLKGLDDLDVARPVFHIACESKDGAWKVIHKSQPFSEDDNAWPTSKIRLEKILEDRATTSSATVRIKLLEEQGDDGRFLAVGHVDTTVPELLKRAIQQKDLDEAGGDDQEEEQEKLALDIQDRKHNTVASLIVAEASVYTHQETSEEKNAKNKINKSLAKLGQESKLLLSLRAVNTEELGDAELQAFMQVETQSKPRGPWEVQYTSEHIDIDNTLEWKPAKLSCRSVLWEGGRLSPLRISMMDWNDGKTPNTLGSFVATLDELLWRSESNKVSSKTLDDEDRMFPCIDEDNDDEYASIIVQEASILEMSAEEKALRADITERLENLEEHSRLHITLKGVDLKAMKEGMFGNYSDPFFEVSGLGSNGWNTVYTSETINDNVNPEWKQGRLSFDKLLDCGDSATMIRIILMDAEENGDHRRIGFLDTTLFDLLLCSESSIAASAMADDLPFTCIDESGQSIGSIIVVDADIVGESTEEKKSRAEIAEMLSTIDEYSALVLYLKGTDLVNMDGLLGVSDPFYVVLSRGDSDGQWERVYRSEHIDDNQSPVWGRARISLKKLLKGDVNKKLRIEMYDWQESESHQAMGWFHTTLNELLWRSKTNAAAKAVGEDEPFVCRDGADAVYGSIMVDSAKVVTENAAEKEARKEIVQTLEQMDEYTRLRFTMRGTNLVNMDGFLGVSDPFFELKTQDDEGEWTTVFKSNHIVDNHEPLWLAATIPIQKLLRGQVNRTIRVTMTDWQEDGAHQPMGFFETNLLEFLWFAESNKAAVSLGEHRTFLCRDGNDNQYGSLAIVDAAVVMDSPEESEGRKMIKSHLEKVQEGSNLTVELKGKDLANVEGMWGCSDPFVEFAAKTESGEWQTIYRSEHVENNLNPEWKPAIIPLAALLKGDIDRDLKVSLFDWESSGNHQTMGYFETSIQELLWRSQTNEASKTPMSERSFVAKADDGEVFGNIIVASASLDTLEKIVVNMKKEIPDNGANAHAETSDSMEPIMPAGSELLLTMKGVNLENVEGWFGCSDPFFTVSVAADDLSVKKEWQRIHKSEYLENSLNPEWKQAAISMDSLKGNDIDACLLISVFDWEENDEHNPMGFFETSVRDLLKHAEAFSADDSRVAESMYTLRDADGKEYGTIVITGANMKKPPPPKQAEPPEVIPDPVPPTPESSDKVNTESTPMNGSETNTPKAEPEKDSDIIYGDVDLSDSFSSGSHSGGEDDGSHGDDGSFISERTGDYSRDGDDFSGDGSDRGDDDQDGGEPIPPGLKKLHEGSELTLSLMGAELGGSQGCDFPFYEIDVLLEGDDDSWDNVYASEHLEPDMPIIWKPASIPLDFLMDGTFDRVLRISLFDWDESGDNAFIGDFETTVPELLNRVETGKEVIYILEDEDGNEQGDMTVLAAVLVVPEPEKVMCLTLEGKDLAHCSNPFFEVLEQDAGDWKPVYRSDHVKDTSPRWPRSIVGVGEDMDRPMRISLFDWSKDGDHEHLGDFETTANDLLDMGLDGGSSKFFVKDDSGELIGKVFVREAYLEDKDKVADDHQETTNADNESVAESFVSGQDMDDASAISRDRSEVSSRHSGGPSEASFSGTDNEPSQSNHDGSEKQMDIDEDSVHSGSAMDEDHGSVSPSEASTSHREGTSNHESFSHSVASAHSGGKPGHGSARSFSQSGHSGHSDGGDKHDDSQVDHSPAPSVRSEVSRSSRQSSHHSEHDSSASSIDPEKKRRQTLMDIRGLYEAGTPPETLEQMFSPADVAEVAAMVEKDKSSGEADDKSVDSGSSEQKEKADEPPEATKEAPKEMNGLVAASASAVVSTAAGVDPDVVKKFEDTIAKLESQNEVLQSTCDQLKKEIESLEKKEQPGKKGGDGQSQNADALQSQNDALQATCDQLRKEIDDMQKKETTSDQLKKEIEEMEKKCKDLQEENDTLDEKNTSLQATCDELTNSLKEAEQKSGKFDELKEANSELKKEYEELQDEHKSLEENCSSLQKKTTTLEATSNNLKEELETLQETVEDLERQNAELEEELKAATEEKDSVAKEFADFQAATGIKEKRFLKSLDSMTSKKEAAEEELAELKSGTETETAKLKEENQQLTEKVSTLEASAAENESRVATAKNMLDSFGAKQKEIEALQAKVTELEAGQGQATPLNPSPMEGVTEEKSDKAGSRTPTRERSPTREKSERKDRSEKSPRRPDEKERHDDKRRSDRDKMGRSEKRERDKEGDKMGDFSKKSDHSKKRDGKERERDKDKERRDRHDKDRRREKDRHSSSKDSENKDRPKDERGSKDRERRDKDGKERSSRDKDKDKDRERRHRDGKDRDRDRDRGGDRKDREKDGKSSRDKDKDRERRKEKERRSTKPR</sequence>
<feature type="region of interest" description="Disordered" evidence="1">
    <location>
        <begin position="2180"/>
        <end position="2209"/>
    </location>
</feature>
<keyword evidence="4" id="KW-1185">Reference proteome</keyword>
<comment type="caution">
    <text evidence="3">The sequence shown here is derived from an EMBL/GenBank/DDBJ whole genome shotgun (WGS) entry which is preliminary data.</text>
</comment>
<gene>
    <name evidence="3" type="ORF">SEMRO_317_G115730.1</name>
</gene>
<dbReference type="PANTHER" id="PTHR10857">
    <property type="entry name" value="COPINE"/>
    <property type="match status" value="1"/>
</dbReference>
<feature type="region of interest" description="Disordered" evidence="1">
    <location>
        <begin position="1868"/>
        <end position="2130"/>
    </location>
</feature>
<dbReference type="CDD" id="cd04047">
    <property type="entry name" value="C2B_Copine"/>
    <property type="match status" value="4"/>
</dbReference>
<accession>A0A9N8HCF4</accession>
<dbReference type="EMBL" id="CAICTM010000316">
    <property type="protein sequence ID" value="CAB9507702.1"/>
    <property type="molecule type" value="Genomic_DNA"/>
</dbReference>
<feature type="compositionally biased region" description="Pro residues" evidence="1">
    <location>
        <begin position="1479"/>
        <end position="1500"/>
    </location>
</feature>